<proteinExistence type="predicted"/>
<name>A0AAE3IKG8_9BACT</name>
<reference evidence="2" key="1">
    <citation type="submission" date="2022-10" db="EMBL/GenBank/DDBJ databases">
        <authorList>
            <person name="Kim H.S."/>
            <person name="Kim J.-S."/>
            <person name="Suh M.K."/>
            <person name="Eom M.K."/>
            <person name="Lee J.-S."/>
        </authorList>
    </citation>
    <scope>NUCLEOTIDE SEQUENCE</scope>
    <source>
        <strain evidence="2">LIP-5</strain>
    </source>
</reference>
<evidence type="ECO:0008006" key="4">
    <source>
        <dbReference type="Google" id="ProtNLM"/>
    </source>
</evidence>
<feature type="signal peptide" evidence="1">
    <location>
        <begin position="1"/>
        <end position="19"/>
    </location>
</feature>
<keyword evidence="1" id="KW-0732">Signal</keyword>
<accession>A0AAE3IKG8</accession>
<keyword evidence="3" id="KW-1185">Reference proteome</keyword>
<dbReference type="Proteomes" id="UP001209317">
    <property type="component" value="Unassembled WGS sequence"/>
</dbReference>
<dbReference type="PROSITE" id="PS51257">
    <property type="entry name" value="PROKAR_LIPOPROTEIN"/>
    <property type="match status" value="1"/>
</dbReference>
<dbReference type="EMBL" id="JAOTPL010000002">
    <property type="protein sequence ID" value="MCU7693334.1"/>
    <property type="molecule type" value="Genomic_DNA"/>
</dbReference>
<organism evidence="2 3">
    <name type="scientific">Haoranjiania flava</name>
    <dbReference type="NCBI Taxonomy" id="1856322"/>
    <lineage>
        <taxon>Bacteria</taxon>
        <taxon>Pseudomonadati</taxon>
        <taxon>Bacteroidota</taxon>
        <taxon>Chitinophagia</taxon>
        <taxon>Chitinophagales</taxon>
        <taxon>Chitinophagaceae</taxon>
        <taxon>Haoranjiania</taxon>
    </lineage>
</organism>
<feature type="chain" id="PRO_5042158160" description="Lipoprotein" evidence="1">
    <location>
        <begin position="20"/>
        <end position="157"/>
    </location>
</feature>
<dbReference type="AlphaFoldDB" id="A0AAE3IKG8"/>
<protein>
    <recommendedName>
        <fullName evidence="4">Lipoprotein</fullName>
    </recommendedName>
</protein>
<evidence type="ECO:0000313" key="3">
    <source>
        <dbReference type="Proteomes" id="UP001209317"/>
    </source>
</evidence>
<evidence type="ECO:0000313" key="2">
    <source>
        <dbReference type="EMBL" id="MCU7693334.1"/>
    </source>
</evidence>
<sequence length="157" mass="18152">MQKIFFILALVVAAISCNAVLKSNWPSTAPDDLQITYSREGGYAPRFEKCVFTEEKCSYSYEFGKTRYAFDFVLPESELRLLYEALRRSGFEHIKEDDKKIYDHIYERIVVDVDGKQISKTDNGGIDLGSARSWESSLSPIKNIIEREKKKRNITTY</sequence>
<comment type="caution">
    <text evidence="2">The sequence shown here is derived from an EMBL/GenBank/DDBJ whole genome shotgun (WGS) entry which is preliminary data.</text>
</comment>
<dbReference type="RefSeq" id="WP_263036820.1">
    <property type="nucleotide sequence ID" value="NZ_JAOTPL010000002.1"/>
</dbReference>
<gene>
    <name evidence="2" type="ORF">OD355_02250</name>
</gene>
<evidence type="ECO:0000256" key="1">
    <source>
        <dbReference type="SAM" id="SignalP"/>
    </source>
</evidence>